<reference evidence="2" key="1">
    <citation type="journal article" date="2019" name="Int. J. Syst. Evol. Microbiol.">
        <title>The Global Catalogue of Microorganisms (GCM) 10K type strain sequencing project: providing services to taxonomists for standard genome sequencing and annotation.</title>
        <authorList>
            <consortium name="The Broad Institute Genomics Platform"/>
            <consortium name="The Broad Institute Genome Sequencing Center for Infectious Disease"/>
            <person name="Wu L."/>
            <person name="Ma J."/>
        </authorList>
    </citation>
    <scope>NUCLEOTIDE SEQUENCE [LARGE SCALE GENOMIC DNA]</scope>
    <source>
        <strain evidence="2">JCM 17593</strain>
    </source>
</reference>
<protein>
    <submittedName>
        <fullName evidence="1">Uncharacterized protein</fullName>
    </submittedName>
</protein>
<keyword evidence="2" id="KW-1185">Reference proteome</keyword>
<name>A0ABP8AI12_9MICO</name>
<sequence>MRSIGVAGDRRVSMIAARPSALELSMRGSRVPRVPTSLPEMFEQTIWAIAIGSVCSPASNALRCLTS</sequence>
<evidence type="ECO:0000313" key="1">
    <source>
        <dbReference type="EMBL" id="GAA4184241.1"/>
    </source>
</evidence>
<organism evidence="1 2">
    <name type="scientific">Gryllotalpicola kribbensis</name>
    <dbReference type="NCBI Taxonomy" id="993084"/>
    <lineage>
        <taxon>Bacteria</taxon>
        <taxon>Bacillati</taxon>
        <taxon>Actinomycetota</taxon>
        <taxon>Actinomycetes</taxon>
        <taxon>Micrococcales</taxon>
        <taxon>Microbacteriaceae</taxon>
        <taxon>Gryllotalpicola</taxon>
    </lineage>
</organism>
<dbReference type="Proteomes" id="UP001500213">
    <property type="component" value="Unassembled WGS sequence"/>
</dbReference>
<accession>A0ABP8AI12</accession>
<proteinExistence type="predicted"/>
<dbReference type="EMBL" id="BAABBX010000003">
    <property type="protein sequence ID" value="GAA4184241.1"/>
    <property type="molecule type" value="Genomic_DNA"/>
</dbReference>
<evidence type="ECO:0000313" key="2">
    <source>
        <dbReference type="Proteomes" id="UP001500213"/>
    </source>
</evidence>
<gene>
    <name evidence="1" type="ORF">GCM10022288_04680</name>
</gene>
<comment type="caution">
    <text evidence="1">The sequence shown here is derived from an EMBL/GenBank/DDBJ whole genome shotgun (WGS) entry which is preliminary data.</text>
</comment>